<reference evidence="6 7" key="1">
    <citation type="submission" date="2015-01" db="EMBL/GenBank/DDBJ databases">
        <title>Lifestyle Evolution in Cyanobacterial Symbionts of Sponges.</title>
        <authorList>
            <person name="Burgsdorf I."/>
            <person name="Slaby B.M."/>
            <person name="Handley K.M."/>
            <person name="Haber M."/>
            <person name="Blom J."/>
            <person name="Marshall C.W."/>
            <person name="Gilbert J.A."/>
            <person name="Hentschel U."/>
            <person name="Steindler L."/>
        </authorList>
    </citation>
    <scope>NUCLEOTIDE SEQUENCE [LARGE SCALE GENOMIC DNA]</scope>
    <source>
        <strain evidence="6">SP3</strain>
    </source>
</reference>
<accession>A0A0G2IVW2</accession>
<gene>
    <name evidence="6" type="ORF">TE42_07750</name>
</gene>
<keyword evidence="6" id="KW-0032">Aminotransferase</keyword>
<protein>
    <submittedName>
        <fullName evidence="6">Aminotransferase</fullName>
    </submittedName>
</protein>
<dbReference type="InterPro" id="IPR015424">
    <property type="entry name" value="PyrdxlP-dep_Trfase"/>
</dbReference>
<dbReference type="InterPro" id="IPR000653">
    <property type="entry name" value="DegT/StrS_aminotransferase"/>
</dbReference>
<dbReference type="Gene3D" id="3.90.1150.10">
    <property type="entry name" value="Aspartate Aminotransferase, domain 1"/>
    <property type="match status" value="1"/>
</dbReference>
<dbReference type="GO" id="GO:0000271">
    <property type="term" value="P:polysaccharide biosynthetic process"/>
    <property type="evidence" value="ECO:0007669"/>
    <property type="project" value="TreeGrafter"/>
</dbReference>
<dbReference type="AlphaFoldDB" id="A0A0G2IVW2"/>
<evidence type="ECO:0000256" key="5">
    <source>
        <dbReference type="RuleBase" id="RU004508"/>
    </source>
</evidence>
<sequence>MAVPPFDLRRQLETMGPALDQAVLEVLHSGQYIGGKVVAQFEDSFARSVGTAHAVSCNSGTDALVLALRALEVGSGDEVITTAFSFFATAEAISAVGARPVFVDVDPGSYLLNLDQVEAAIGPHTRALLPVHLFGRPLNMERCMALAHRHGLKVVEDCAQAAGSHWAGRPVGTWGDVGCFSFFPTKNLGAAGDGGCITTSDPQLARRMRELAVHGMAERYVHKALGYNSRLDALQAAVLLVKLPHLPSLINARQRHAEAYGQALVHVRGLVLPVQGVVAGHSWNQFVVRIPGAGAQVRNQLRDDLQQQGINTIIYYPIPIHRQQAYGNLGYGVGSLPVTERLADEVLSLPMFPELTVDQRERVVDGLRLALAGDMTAPLQSSSA</sequence>
<dbReference type="EMBL" id="JXQG01000050">
    <property type="protein sequence ID" value="KKZ11504.1"/>
    <property type="molecule type" value="Genomic_DNA"/>
</dbReference>
<evidence type="ECO:0000256" key="1">
    <source>
        <dbReference type="ARBA" id="ARBA00022898"/>
    </source>
</evidence>
<dbReference type="SUPFAM" id="SSF53383">
    <property type="entry name" value="PLP-dependent transferases"/>
    <property type="match status" value="1"/>
</dbReference>
<dbReference type="Pfam" id="PF01041">
    <property type="entry name" value="DegT_DnrJ_EryC1"/>
    <property type="match status" value="1"/>
</dbReference>
<dbReference type="PATRIC" id="fig|1604020.3.peg.1515"/>
<evidence type="ECO:0000256" key="4">
    <source>
        <dbReference type="PIRSR" id="PIRSR000390-2"/>
    </source>
</evidence>
<dbReference type="InterPro" id="IPR015421">
    <property type="entry name" value="PyrdxlP-dep_Trfase_major"/>
</dbReference>
<evidence type="ECO:0000256" key="2">
    <source>
        <dbReference type="ARBA" id="ARBA00037999"/>
    </source>
</evidence>
<keyword evidence="6" id="KW-0808">Transferase</keyword>
<organism evidence="6 7">
    <name type="scientific">Candidatus Synechococcus spongiarum SP3</name>
    <dbReference type="NCBI Taxonomy" id="1604020"/>
    <lineage>
        <taxon>Bacteria</taxon>
        <taxon>Bacillati</taxon>
        <taxon>Cyanobacteriota</taxon>
        <taxon>Cyanophyceae</taxon>
        <taxon>Synechococcales</taxon>
        <taxon>Synechococcaceae</taxon>
        <taxon>Synechococcus</taxon>
    </lineage>
</organism>
<dbReference type="GO" id="GO:0008483">
    <property type="term" value="F:transaminase activity"/>
    <property type="evidence" value="ECO:0007669"/>
    <property type="project" value="UniProtKB-KW"/>
</dbReference>
<dbReference type="PIRSF" id="PIRSF000390">
    <property type="entry name" value="PLP_StrS"/>
    <property type="match status" value="1"/>
</dbReference>
<comment type="similarity">
    <text evidence="2 5">Belongs to the DegT/DnrJ/EryC1 family.</text>
</comment>
<evidence type="ECO:0000256" key="3">
    <source>
        <dbReference type="PIRSR" id="PIRSR000390-1"/>
    </source>
</evidence>
<name>A0A0G2IVW2_9SYNE</name>
<dbReference type="InterPro" id="IPR015422">
    <property type="entry name" value="PyrdxlP-dep_Trfase_small"/>
</dbReference>
<comment type="caution">
    <text evidence="6">The sequence shown here is derived from an EMBL/GenBank/DDBJ whole genome shotgun (WGS) entry which is preliminary data.</text>
</comment>
<dbReference type="PANTHER" id="PTHR30244:SF36">
    <property type="entry name" value="3-OXO-GLUCOSE-6-PHOSPHATE:GLUTAMATE AMINOTRANSFERASE"/>
    <property type="match status" value="1"/>
</dbReference>
<dbReference type="PANTHER" id="PTHR30244">
    <property type="entry name" value="TRANSAMINASE"/>
    <property type="match status" value="1"/>
</dbReference>
<dbReference type="Proteomes" id="UP000035067">
    <property type="component" value="Unassembled WGS sequence"/>
</dbReference>
<keyword evidence="1 4" id="KW-0663">Pyridoxal phosphate</keyword>
<evidence type="ECO:0000313" key="6">
    <source>
        <dbReference type="EMBL" id="KKZ11504.1"/>
    </source>
</evidence>
<dbReference type="FunFam" id="3.40.640.10:FF:000089">
    <property type="entry name" value="Aminotransferase, DegT/DnrJ/EryC1/StrS family"/>
    <property type="match status" value="1"/>
</dbReference>
<feature type="modified residue" description="N6-(pyridoxal phosphate)lysine" evidence="4">
    <location>
        <position position="186"/>
    </location>
</feature>
<proteinExistence type="inferred from homology"/>
<feature type="active site" description="Proton acceptor" evidence="3">
    <location>
        <position position="186"/>
    </location>
</feature>
<dbReference type="CDD" id="cd00616">
    <property type="entry name" value="AHBA_syn"/>
    <property type="match status" value="1"/>
</dbReference>
<dbReference type="Gene3D" id="3.40.640.10">
    <property type="entry name" value="Type I PLP-dependent aspartate aminotransferase-like (Major domain)"/>
    <property type="match status" value="1"/>
</dbReference>
<dbReference type="GO" id="GO:0030170">
    <property type="term" value="F:pyridoxal phosphate binding"/>
    <property type="evidence" value="ECO:0007669"/>
    <property type="project" value="UniProtKB-ARBA"/>
</dbReference>
<evidence type="ECO:0000313" key="7">
    <source>
        <dbReference type="Proteomes" id="UP000035067"/>
    </source>
</evidence>